<dbReference type="eggNOG" id="KOG3238">
    <property type="taxonomic scope" value="Eukaryota"/>
</dbReference>
<dbReference type="InterPro" id="IPR003521">
    <property type="entry name" value="ICln"/>
</dbReference>
<evidence type="ECO:0000313" key="7">
    <source>
        <dbReference type="EnsemblPlants" id="Zm00001eb224250_P001"/>
    </source>
</evidence>
<dbReference type="GO" id="GO:0005681">
    <property type="term" value="C:spliceosomal complex"/>
    <property type="evidence" value="ECO:0000318"/>
    <property type="project" value="GO_Central"/>
</dbReference>
<keyword evidence="9" id="KW-1267">Proteomics identification</keyword>
<dbReference type="PANTHER" id="PTHR21399">
    <property type="entry name" value="CHLORIDE CONDUCTANCE REGULATORY PROTEIN ICLN"/>
    <property type="match status" value="1"/>
</dbReference>
<dbReference type="RefSeq" id="XP_035823562.1">
    <property type="nucleotide sequence ID" value="XM_035967669.1"/>
</dbReference>
<dbReference type="GO" id="GO:0045292">
    <property type="term" value="P:mRNA cis splicing, via spliceosome"/>
    <property type="evidence" value="ECO:0000318"/>
    <property type="project" value="GO_Central"/>
</dbReference>
<evidence type="ECO:0000256" key="3">
    <source>
        <dbReference type="ARBA" id="ARBA00007054"/>
    </source>
</evidence>
<evidence type="ECO:0007829" key="9">
    <source>
        <dbReference type="PeptideAtlas" id="A0A1D6GS28"/>
    </source>
</evidence>
<dbReference type="GO" id="GO:0005829">
    <property type="term" value="C:cytosol"/>
    <property type="evidence" value="ECO:0000318"/>
    <property type="project" value="GO_Central"/>
</dbReference>
<dbReference type="AlphaFoldDB" id="A0A1D6GS28"/>
<dbReference type="STRING" id="4577.A0A1D6GS28"/>
<dbReference type="SMR" id="A0A1D6GS28"/>
<reference evidence="7" key="4">
    <citation type="submission" date="2021-05" db="UniProtKB">
        <authorList>
            <consortium name="EnsemblPlants"/>
        </authorList>
    </citation>
    <scope>IDENTIFICATION</scope>
    <source>
        <strain evidence="7">cv. B73</strain>
    </source>
</reference>
<dbReference type="SUPFAM" id="SSF50729">
    <property type="entry name" value="PH domain-like"/>
    <property type="match status" value="1"/>
</dbReference>
<evidence type="ECO:0000256" key="5">
    <source>
        <dbReference type="ARBA" id="ARBA00023242"/>
    </source>
</evidence>
<keyword evidence="5" id="KW-0539">Nucleus</keyword>
<dbReference type="PRINTS" id="PR01348">
    <property type="entry name" value="ICLNCHANNEL"/>
</dbReference>
<evidence type="ECO:0000256" key="1">
    <source>
        <dbReference type="ARBA" id="ARBA00004123"/>
    </source>
</evidence>
<reference evidence="6" key="2">
    <citation type="submission" date="2015-12" db="EMBL/GenBank/DDBJ databases">
        <title>Update maize B73 reference genome by single molecule sequencing technologies.</title>
        <authorList>
            <consortium name="Maize Genome Sequencing Project"/>
            <person name="Ware D."/>
        </authorList>
    </citation>
    <scope>NUCLEOTIDE SEQUENCE</scope>
    <source>
        <tissue evidence="6">Seedling</tissue>
    </source>
</reference>
<dbReference type="EMBL" id="CM000781">
    <property type="protein sequence ID" value="AQK65867.1"/>
    <property type="molecule type" value="Genomic_DNA"/>
</dbReference>
<comment type="subcellular location">
    <subcellularLocation>
        <location evidence="2">Cytoplasm</location>
    </subcellularLocation>
    <subcellularLocation>
        <location evidence="1">Nucleus</location>
    </subcellularLocation>
</comment>
<dbReference type="Gene3D" id="2.30.29.30">
    <property type="entry name" value="Pleckstrin-homology domain (PH domain)/Phosphotyrosine-binding domain (PTB)"/>
    <property type="match status" value="1"/>
</dbReference>
<dbReference type="GO" id="GO:0006821">
    <property type="term" value="P:chloride transport"/>
    <property type="evidence" value="ECO:0007669"/>
    <property type="project" value="InterPro"/>
</dbReference>
<dbReference type="Pfam" id="PF03517">
    <property type="entry name" value="Voldacs"/>
    <property type="match status" value="1"/>
</dbReference>
<dbReference type="PaxDb" id="4577-GRMZM2G012209_P01"/>
<dbReference type="GO" id="GO:0006884">
    <property type="term" value="P:cell volume homeostasis"/>
    <property type="evidence" value="ECO:0007669"/>
    <property type="project" value="InterPro"/>
</dbReference>
<accession>A0A1D6GS28</accession>
<reference evidence="8" key="1">
    <citation type="journal article" date="2009" name="Science">
        <title>The B73 maize genome: complexity, diversity, and dynamics.</title>
        <authorList>
            <person name="Schnable P.S."/>
            <person name="Ware D."/>
            <person name="Fulton R.S."/>
            <person name="Stein J.C."/>
            <person name="Wei F."/>
            <person name="Pasternak S."/>
            <person name="Liang C."/>
            <person name="Zhang J."/>
            <person name="Fulton L."/>
            <person name="Graves T.A."/>
            <person name="Minx P."/>
            <person name="Reily A.D."/>
            <person name="Courtney L."/>
            <person name="Kruchowski S.S."/>
            <person name="Tomlinson C."/>
            <person name="Strong C."/>
            <person name="Delehaunty K."/>
            <person name="Fronick C."/>
            <person name="Courtney B."/>
            <person name="Rock S.M."/>
            <person name="Belter E."/>
            <person name="Du F."/>
            <person name="Kim K."/>
            <person name="Abbott R.M."/>
            <person name="Cotton M."/>
            <person name="Levy A."/>
            <person name="Marchetto P."/>
            <person name="Ochoa K."/>
            <person name="Jackson S.M."/>
            <person name="Gillam B."/>
            <person name="Chen W."/>
            <person name="Yan L."/>
            <person name="Higginbotham J."/>
            <person name="Cardenas M."/>
            <person name="Waligorski J."/>
            <person name="Applebaum E."/>
            <person name="Phelps L."/>
            <person name="Falcone J."/>
            <person name="Kanchi K."/>
            <person name="Thane T."/>
            <person name="Scimone A."/>
            <person name="Thane N."/>
            <person name="Henke J."/>
            <person name="Wang T."/>
            <person name="Ruppert J."/>
            <person name="Shah N."/>
            <person name="Rotter K."/>
            <person name="Hodges J."/>
            <person name="Ingenthron E."/>
            <person name="Cordes M."/>
            <person name="Kohlberg S."/>
            <person name="Sgro J."/>
            <person name="Delgado B."/>
            <person name="Mead K."/>
            <person name="Chinwalla A."/>
            <person name="Leonard S."/>
            <person name="Crouse K."/>
            <person name="Collura K."/>
            <person name="Kudrna D."/>
            <person name="Currie J."/>
            <person name="He R."/>
            <person name="Angelova A."/>
            <person name="Rajasekar S."/>
            <person name="Mueller T."/>
            <person name="Lomeli R."/>
            <person name="Scara G."/>
            <person name="Ko A."/>
            <person name="Delaney K."/>
            <person name="Wissotski M."/>
            <person name="Lopez G."/>
            <person name="Campos D."/>
            <person name="Braidotti M."/>
            <person name="Ashley E."/>
            <person name="Golser W."/>
            <person name="Kim H."/>
            <person name="Lee S."/>
            <person name="Lin J."/>
            <person name="Dujmic Z."/>
            <person name="Kim W."/>
            <person name="Talag J."/>
            <person name="Zuccolo A."/>
            <person name="Fan C."/>
            <person name="Sebastian A."/>
            <person name="Kramer M."/>
            <person name="Spiegel L."/>
            <person name="Nascimento L."/>
            <person name="Zutavern T."/>
            <person name="Miller B."/>
            <person name="Ambroise C."/>
            <person name="Muller S."/>
            <person name="Spooner W."/>
            <person name="Narechania A."/>
            <person name="Ren L."/>
            <person name="Wei S."/>
            <person name="Kumari S."/>
            <person name="Faga B."/>
            <person name="Levy M.J."/>
            <person name="McMahan L."/>
            <person name="Van Buren P."/>
            <person name="Vaughn M.W."/>
            <person name="Ying K."/>
            <person name="Yeh C.-T."/>
            <person name="Emrich S.J."/>
            <person name="Jia Y."/>
            <person name="Kalyanaraman A."/>
            <person name="Hsia A.-P."/>
            <person name="Barbazuk W.B."/>
            <person name="Baucom R.S."/>
            <person name="Brutnell T.P."/>
            <person name="Carpita N.C."/>
            <person name="Chaparro C."/>
            <person name="Chia J.-M."/>
            <person name="Deragon J.-M."/>
            <person name="Estill J.C."/>
            <person name="Fu Y."/>
            <person name="Jeddeloh J.A."/>
            <person name="Han Y."/>
            <person name="Lee H."/>
            <person name="Li P."/>
            <person name="Lisch D.R."/>
            <person name="Liu S."/>
            <person name="Liu Z."/>
            <person name="Nagel D.H."/>
            <person name="McCann M.C."/>
            <person name="SanMiguel P."/>
            <person name="Myers A.M."/>
            <person name="Nettleton D."/>
            <person name="Nguyen J."/>
            <person name="Penning B.W."/>
            <person name="Ponnala L."/>
            <person name="Schneider K.L."/>
            <person name="Schwartz D.C."/>
            <person name="Sharma A."/>
            <person name="Soderlund C."/>
            <person name="Springer N.M."/>
            <person name="Sun Q."/>
            <person name="Wang H."/>
            <person name="Waterman M."/>
            <person name="Westerman R."/>
            <person name="Wolfgruber T.K."/>
            <person name="Yang L."/>
            <person name="Yu Y."/>
            <person name="Zhang L."/>
            <person name="Zhou S."/>
            <person name="Zhu Q."/>
            <person name="Bennetzen J.L."/>
            <person name="Dawe R.K."/>
            <person name="Jiang J."/>
            <person name="Jiang N."/>
            <person name="Presting G.G."/>
            <person name="Wessler S.R."/>
            <person name="Aluru S."/>
            <person name="Martienssen R.A."/>
            <person name="Clifton S.W."/>
            <person name="McCombie W.R."/>
            <person name="Wing R.A."/>
            <person name="Wilson R.K."/>
        </authorList>
    </citation>
    <scope>NUCLEOTIDE SEQUENCE [LARGE SCALE GENOMIC DNA]</scope>
    <source>
        <strain evidence="8">cv. B73</strain>
    </source>
</reference>
<dbReference type="GO" id="GO:0034715">
    <property type="term" value="C:pICln-Sm protein complex"/>
    <property type="evidence" value="ECO:0000318"/>
    <property type="project" value="GO_Central"/>
</dbReference>
<proteinExistence type="evidence at protein level"/>
<organism evidence="7 8">
    <name type="scientific">Zea mays</name>
    <name type="common">Maize</name>
    <dbReference type="NCBI Taxonomy" id="4577"/>
    <lineage>
        <taxon>Eukaryota</taxon>
        <taxon>Viridiplantae</taxon>
        <taxon>Streptophyta</taxon>
        <taxon>Embryophyta</taxon>
        <taxon>Tracheophyta</taxon>
        <taxon>Spermatophyta</taxon>
        <taxon>Magnoliopsida</taxon>
        <taxon>Liliopsida</taxon>
        <taxon>Poales</taxon>
        <taxon>Poaceae</taxon>
        <taxon>PACMAD clade</taxon>
        <taxon>Panicoideae</taxon>
        <taxon>Andropogonodae</taxon>
        <taxon>Andropogoneae</taxon>
        <taxon>Tripsacinae</taxon>
        <taxon>Zea</taxon>
    </lineage>
</organism>
<dbReference type="InterPro" id="IPR011993">
    <property type="entry name" value="PH-like_dom_sf"/>
</dbReference>
<gene>
    <name evidence="7" type="primary">LOC100192551</name>
    <name evidence="6" type="ORF">ZEAMMB73_Zm00001d014327</name>
</gene>
<dbReference type="GO" id="GO:0005886">
    <property type="term" value="C:plasma membrane"/>
    <property type="evidence" value="ECO:0007669"/>
    <property type="project" value="InterPro"/>
</dbReference>
<evidence type="ECO:0000256" key="4">
    <source>
        <dbReference type="ARBA" id="ARBA00022490"/>
    </source>
</evidence>
<comment type="similarity">
    <text evidence="3">Belongs to the pICln (TC 1.A.47) family.</text>
</comment>
<dbReference type="ExpressionAtlas" id="A0A1D6GS28">
    <property type="expression patterns" value="baseline and differential"/>
</dbReference>
<dbReference type="PANTHER" id="PTHR21399:SF0">
    <property type="entry name" value="METHYLOSOME SUBUNIT PICLN"/>
    <property type="match status" value="1"/>
</dbReference>
<keyword evidence="8" id="KW-1185">Reference proteome</keyword>
<evidence type="ECO:0000256" key="2">
    <source>
        <dbReference type="ARBA" id="ARBA00004496"/>
    </source>
</evidence>
<dbReference type="Proteomes" id="UP000007305">
    <property type="component" value="Chromosome 5"/>
</dbReference>
<dbReference type="IntAct" id="A0A1D6GS28">
    <property type="interactions" value="4"/>
</dbReference>
<dbReference type="OMA" id="GEWIYNE"/>
<evidence type="ECO:0000313" key="8">
    <source>
        <dbReference type="Proteomes" id="UP000007305"/>
    </source>
</evidence>
<dbReference type="GO" id="GO:0000387">
    <property type="term" value="P:spliceosomal snRNP assembly"/>
    <property type="evidence" value="ECO:0000318"/>
    <property type="project" value="GO_Central"/>
</dbReference>
<dbReference type="OrthoDB" id="19714at2759"/>
<keyword evidence="4" id="KW-0963">Cytoplasm</keyword>
<evidence type="ECO:0000313" key="6">
    <source>
        <dbReference type="EMBL" id="AQK65867.1"/>
    </source>
</evidence>
<protein>
    <submittedName>
        <fullName evidence="6">Chloride conductance regulatory protein ICln</fullName>
    </submittedName>
</protein>
<name>A0A1D6GS28_MAIZE</name>
<dbReference type="InterPro" id="IPR039924">
    <property type="entry name" value="ICln/Lot5/Saf5"/>
</dbReference>
<dbReference type="GO" id="GO:0034709">
    <property type="term" value="C:methylosome"/>
    <property type="evidence" value="ECO:0007669"/>
    <property type="project" value="InterPro"/>
</dbReference>
<dbReference type="GeneID" id="100192551"/>
<dbReference type="EnsemblPlants" id="Zm00001eb224250_T001">
    <property type="protein sequence ID" value="Zm00001eb224250_P001"/>
    <property type="gene ID" value="Zm00001eb224250"/>
</dbReference>
<dbReference type="Gramene" id="Zm00001eb224250_T001">
    <property type="protein sequence ID" value="Zm00001eb224250_P001"/>
    <property type="gene ID" value="Zm00001eb224250"/>
</dbReference>
<sequence length="226" mass="24938">MVLGLYTFADIDADGAPRLEVADGEEFVRVDRVVELALGPRVLKAPGTLYLTTRRVIWVSDGGEGYAVDFVAISLHAVSRDPEAYPYPCIYTQIGVMHVKIETEAISDEESDVSDSETNGELELSKVMEMRIIPSDPGQLDELFEAFCNCAELNPDPSAESDEEHGWVHGDEGYEDTVDGSDTEFSDVNPIGQTGEQDINHAVIELQINDQRFEDAVDEESHRNGN</sequence>
<reference evidence="7" key="3">
    <citation type="submission" date="2019-07" db="EMBL/GenBank/DDBJ databases">
        <authorList>
            <person name="Seetharam A."/>
            <person name="Woodhouse M."/>
            <person name="Cannon E."/>
        </authorList>
    </citation>
    <scope>NUCLEOTIDE SEQUENCE [LARGE SCALE GENOMIC DNA]</scope>
    <source>
        <strain evidence="7">cv. B73</strain>
    </source>
</reference>